<evidence type="ECO:0000259" key="1">
    <source>
        <dbReference type="PROSITE" id="PS50995"/>
    </source>
</evidence>
<dbReference type="Pfam" id="PF01047">
    <property type="entry name" value="MarR"/>
    <property type="match status" value="1"/>
</dbReference>
<dbReference type="PROSITE" id="PS50995">
    <property type="entry name" value="HTH_MARR_2"/>
    <property type="match status" value="1"/>
</dbReference>
<reference evidence="2 3" key="1">
    <citation type="submission" date="2021-07" db="EMBL/GenBank/DDBJ databases">
        <title>Whole Genome Sequence of Nocardia Iowensis.</title>
        <authorList>
            <person name="Lamm A."/>
            <person name="Collins-Fairclough A.M."/>
            <person name="Bunk B."/>
            <person name="Sproer C."/>
        </authorList>
    </citation>
    <scope>NUCLEOTIDE SEQUENCE [LARGE SCALE GENOMIC DNA]</scope>
    <source>
        <strain evidence="2 3">NRRL 5646</strain>
    </source>
</reference>
<feature type="domain" description="HTH marR-type" evidence="1">
    <location>
        <begin position="19"/>
        <end position="155"/>
    </location>
</feature>
<evidence type="ECO:0000313" key="2">
    <source>
        <dbReference type="EMBL" id="QXN89714.1"/>
    </source>
</evidence>
<dbReference type="Proteomes" id="UP000694257">
    <property type="component" value="Chromosome"/>
</dbReference>
<evidence type="ECO:0000313" key="3">
    <source>
        <dbReference type="Proteomes" id="UP000694257"/>
    </source>
</evidence>
<gene>
    <name evidence="2" type="ORF">KV110_30195</name>
</gene>
<dbReference type="SMART" id="SM00347">
    <property type="entry name" value="HTH_MARR"/>
    <property type="match status" value="1"/>
</dbReference>
<protein>
    <submittedName>
        <fullName evidence="2">MarR family transcriptional regulator</fullName>
    </submittedName>
</protein>
<dbReference type="RefSeq" id="WP_218470583.1">
    <property type="nucleotide sequence ID" value="NZ_BAABJN010000006.1"/>
</dbReference>
<dbReference type="PANTHER" id="PTHR33164">
    <property type="entry name" value="TRANSCRIPTIONAL REGULATOR, MARR FAMILY"/>
    <property type="match status" value="1"/>
</dbReference>
<dbReference type="InterPro" id="IPR000835">
    <property type="entry name" value="HTH_MarR-typ"/>
</dbReference>
<sequence length="162" mass="17899">MPDKPSAPRLPSRAEITEVIGFMPLIANFFDKARADMPAEHSASFTEHNLTSRHGAVCVQLVPAESLSVGELAGRMGLALSTVSELVGDLDRAGWVSRQPDPANRRRTLVALQPQWREHMETFVARRAEPLLAAMATLTPEQRAGFAAGLQAWAHEIRHWRD</sequence>
<keyword evidence="3" id="KW-1185">Reference proteome</keyword>
<proteinExistence type="predicted"/>
<name>A0ABX8RJD3_NOCIO</name>
<organism evidence="2 3">
    <name type="scientific">Nocardia iowensis</name>
    <dbReference type="NCBI Taxonomy" id="204891"/>
    <lineage>
        <taxon>Bacteria</taxon>
        <taxon>Bacillati</taxon>
        <taxon>Actinomycetota</taxon>
        <taxon>Actinomycetes</taxon>
        <taxon>Mycobacteriales</taxon>
        <taxon>Nocardiaceae</taxon>
        <taxon>Nocardia</taxon>
    </lineage>
</organism>
<dbReference type="InterPro" id="IPR039422">
    <property type="entry name" value="MarR/SlyA-like"/>
</dbReference>
<dbReference type="EMBL" id="CP078145">
    <property type="protein sequence ID" value="QXN89714.1"/>
    <property type="molecule type" value="Genomic_DNA"/>
</dbReference>
<dbReference type="PANTHER" id="PTHR33164:SF57">
    <property type="entry name" value="MARR-FAMILY TRANSCRIPTIONAL REGULATOR"/>
    <property type="match status" value="1"/>
</dbReference>
<accession>A0ABX8RJD3</accession>